<accession>A0ABD1AM96</accession>
<gene>
    <name evidence="2" type="ORF">V5N11_000468</name>
</gene>
<reference evidence="2 3" key="1">
    <citation type="submission" date="2024-04" db="EMBL/GenBank/DDBJ databases">
        <title>Genome assembly C_amara_ONT_v2.</title>
        <authorList>
            <person name="Yant L."/>
            <person name="Moore C."/>
            <person name="Slenker M."/>
        </authorList>
    </citation>
    <scope>NUCLEOTIDE SEQUENCE [LARGE SCALE GENOMIC DNA]</scope>
    <source>
        <tissue evidence="2">Leaf</tissue>
    </source>
</reference>
<dbReference type="Proteomes" id="UP001558713">
    <property type="component" value="Unassembled WGS sequence"/>
</dbReference>
<evidence type="ECO:0000313" key="2">
    <source>
        <dbReference type="EMBL" id="KAL1199981.1"/>
    </source>
</evidence>
<feature type="compositionally biased region" description="Basic and acidic residues" evidence="1">
    <location>
        <begin position="140"/>
        <end position="159"/>
    </location>
</feature>
<keyword evidence="3" id="KW-1185">Reference proteome</keyword>
<feature type="compositionally biased region" description="Acidic residues" evidence="1">
    <location>
        <begin position="78"/>
        <end position="90"/>
    </location>
</feature>
<name>A0ABD1AM96_CARAN</name>
<comment type="caution">
    <text evidence="2">The sequence shown here is derived from an EMBL/GenBank/DDBJ whole genome shotgun (WGS) entry which is preliminary data.</text>
</comment>
<dbReference type="AlphaFoldDB" id="A0ABD1AM96"/>
<evidence type="ECO:0000256" key="1">
    <source>
        <dbReference type="SAM" id="MobiDB-lite"/>
    </source>
</evidence>
<sequence length="494" mass="54781">MGNSNATASLIEEESSKQETNGISPLDSVSVETTQDQVFLAGEGKDGDKEKESLKLEETNGMSPLNSVSVDTTQDQVFLEDEGKDDDQEQESLKLETNGMPPLNSVSVETTEDQLFLAGEGKHGDEEKEILPSCITETEPQSKELVDEPKVKNVKEEMHQSGLESSVMETDEQLQKQTSVAEGVQTVCEETEVEELLSMTGTEAKMINESLEEIVSSEEDVKLDQETGIEQKTEREELPEIEPQEILNLDYLVVDYEEVTNEEKADKAIPNPISQESNSIQESGIGVYKEEKGMELKRKASLKRMSRCRSLPVSHNSRVIGDSVVQKLVSEVVFPSRNKKGLEKANASETMLVSCVGSNKTQEATEVVTEGNKEARFEMRFPSFGNDLRIEERNDEPTEKTPLLCQDKTEIYEETIDVEEKTVMLKRSESVKTRGLEMSAGFLKKHSNSFKETKGSGDNLLDKKASSGAMKGIVRKRSKSSLLGTCLCCTISMN</sequence>
<feature type="compositionally biased region" description="Basic and acidic residues" evidence="1">
    <location>
        <begin position="120"/>
        <end position="130"/>
    </location>
</feature>
<feature type="compositionally biased region" description="Polar residues" evidence="1">
    <location>
        <begin position="60"/>
        <end position="76"/>
    </location>
</feature>
<proteinExistence type="predicted"/>
<organism evidence="2 3">
    <name type="scientific">Cardamine amara subsp. amara</name>
    <dbReference type="NCBI Taxonomy" id="228776"/>
    <lineage>
        <taxon>Eukaryota</taxon>
        <taxon>Viridiplantae</taxon>
        <taxon>Streptophyta</taxon>
        <taxon>Embryophyta</taxon>
        <taxon>Tracheophyta</taxon>
        <taxon>Spermatophyta</taxon>
        <taxon>Magnoliopsida</taxon>
        <taxon>eudicotyledons</taxon>
        <taxon>Gunneridae</taxon>
        <taxon>Pentapetalae</taxon>
        <taxon>rosids</taxon>
        <taxon>malvids</taxon>
        <taxon>Brassicales</taxon>
        <taxon>Brassicaceae</taxon>
        <taxon>Cardamineae</taxon>
        <taxon>Cardamine</taxon>
    </lineage>
</organism>
<dbReference type="EMBL" id="JBANAX010000635">
    <property type="protein sequence ID" value="KAL1199981.1"/>
    <property type="molecule type" value="Genomic_DNA"/>
</dbReference>
<evidence type="ECO:0000313" key="3">
    <source>
        <dbReference type="Proteomes" id="UP001558713"/>
    </source>
</evidence>
<feature type="region of interest" description="Disordered" evidence="1">
    <location>
        <begin position="1"/>
        <end position="178"/>
    </location>
</feature>
<feature type="compositionally biased region" description="Basic and acidic residues" evidence="1">
    <location>
        <begin position="43"/>
        <end position="58"/>
    </location>
</feature>
<protein>
    <submittedName>
        <fullName evidence="2">Uncharacterized protein</fullName>
    </submittedName>
</protein>